<dbReference type="EMBL" id="CZRL01000064">
    <property type="protein sequence ID" value="CUS51711.1"/>
    <property type="molecule type" value="Genomic_DNA"/>
</dbReference>
<evidence type="ECO:0000313" key="18">
    <source>
        <dbReference type="EMBL" id="CUS51711.1"/>
    </source>
</evidence>
<accession>A0A160TUS4</accession>
<keyword evidence="3" id="KW-1003">Cell membrane</keyword>
<evidence type="ECO:0000256" key="12">
    <source>
        <dbReference type="ARBA" id="ARBA00023306"/>
    </source>
</evidence>
<evidence type="ECO:0000256" key="9">
    <source>
        <dbReference type="ARBA" id="ARBA00022984"/>
    </source>
</evidence>
<dbReference type="InterPro" id="IPR018365">
    <property type="entry name" value="Cell_cycle_FtsW-rel_CS"/>
</dbReference>
<keyword evidence="7 17" id="KW-0812">Transmembrane</keyword>
<comment type="catalytic activity">
    <reaction evidence="16">
        <text>[GlcNAc-(1-&gt;4)-Mur2Ac(oyl-L-Ala-gamma-D-Glu-L-Lys-D-Ala-D-Ala)](n)-di-trans,octa-cis-undecaprenyl diphosphate + beta-D-GlcNAc-(1-&gt;4)-Mur2Ac(oyl-L-Ala-gamma-D-Glu-L-Lys-D-Ala-D-Ala)-di-trans,octa-cis-undecaprenyl diphosphate = [GlcNAc-(1-&gt;4)-Mur2Ac(oyl-L-Ala-gamma-D-Glu-L-Lys-D-Ala-D-Ala)](n+1)-di-trans,octa-cis-undecaprenyl diphosphate + di-trans,octa-cis-undecaprenyl diphosphate + H(+)</text>
        <dbReference type="Rhea" id="RHEA:23708"/>
        <dbReference type="Rhea" id="RHEA-COMP:9602"/>
        <dbReference type="Rhea" id="RHEA-COMP:9603"/>
        <dbReference type="ChEBI" id="CHEBI:15378"/>
        <dbReference type="ChEBI" id="CHEBI:58405"/>
        <dbReference type="ChEBI" id="CHEBI:60033"/>
        <dbReference type="ChEBI" id="CHEBI:78435"/>
        <dbReference type="EC" id="2.4.99.28"/>
    </reaction>
</comment>
<dbReference type="GO" id="GO:0032153">
    <property type="term" value="C:cell division site"/>
    <property type="evidence" value="ECO:0007669"/>
    <property type="project" value="TreeGrafter"/>
</dbReference>
<keyword evidence="8" id="KW-0133">Cell shape</keyword>
<dbReference type="GO" id="GO:0071555">
    <property type="term" value="P:cell wall organization"/>
    <property type="evidence" value="ECO:0007669"/>
    <property type="project" value="UniProtKB-KW"/>
</dbReference>
<evidence type="ECO:0000256" key="6">
    <source>
        <dbReference type="ARBA" id="ARBA00022679"/>
    </source>
</evidence>
<evidence type="ECO:0000256" key="13">
    <source>
        <dbReference type="ARBA" id="ARBA00023316"/>
    </source>
</evidence>
<evidence type="ECO:0000256" key="8">
    <source>
        <dbReference type="ARBA" id="ARBA00022960"/>
    </source>
</evidence>
<dbReference type="GO" id="GO:0009252">
    <property type="term" value="P:peptidoglycan biosynthetic process"/>
    <property type="evidence" value="ECO:0007669"/>
    <property type="project" value="UniProtKB-KW"/>
</dbReference>
<dbReference type="Pfam" id="PF01098">
    <property type="entry name" value="FTSW_RODA_SPOVE"/>
    <property type="match status" value="1"/>
</dbReference>
<feature type="transmembrane region" description="Helical" evidence="17">
    <location>
        <begin position="54"/>
        <end position="72"/>
    </location>
</feature>
<keyword evidence="5" id="KW-0328">Glycosyltransferase</keyword>
<protein>
    <recommendedName>
        <fullName evidence="15">peptidoglycan glycosyltransferase</fullName>
        <ecNumber evidence="15">2.4.99.28</ecNumber>
    </recommendedName>
    <alternativeName>
        <fullName evidence="14">Peptidoglycan polymerase</fullName>
    </alternativeName>
</protein>
<comment type="pathway">
    <text evidence="2">Cell wall biogenesis; peptidoglycan biosynthesis.</text>
</comment>
<evidence type="ECO:0000256" key="17">
    <source>
        <dbReference type="SAM" id="Phobius"/>
    </source>
</evidence>
<dbReference type="GO" id="GO:0005886">
    <property type="term" value="C:plasma membrane"/>
    <property type="evidence" value="ECO:0007669"/>
    <property type="project" value="UniProtKB-SubCell"/>
</dbReference>
<evidence type="ECO:0000256" key="10">
    <source>
        <dbReference type="ARBA" id="ARBA00022989"/>
    </source>
</evidence>
<evidence type="ECO:0000256" key="11">
    <source>
        <dbReference type="ARBA" id="ARBA00023136"/>
    </source>
</evidence>
<dbReference type="NCBIfam" id="TIGR02614">
    <property type="entry name" value="ftsW"/>
    <property type="match status" value="1"/>
</dbReference>
<evidence type="ECO:0000256" key="5">
    <source>
        <dbReference type="ARBA" id="ARBA00022676"/>
    </source>
</evidence>
<feature type="transmembrane region" description="Helical" evidence="17">
    <location>
        <begin position="281"/>
        <end position="301"/>
    </location>
</feature>
<dbReference type="GO" id="GO:0008360">
    <property type="term" value="P:regulation of cell shape"/>
    <property type="evidence" value="ECO:0007669"/>
    <property type="project" value="UniProtKB-KW"/>
</dbReference>
<feature type="transmembrane region" description="Helical" evidence="17">
    <location>
        <begin position="84"/>
        <end position="103"/>
    </location>
</feature>
<dbReference type="GO" id="GO:0015648">
    <property type="term" value="F:lipid-linked peptidoglycan transporter activity"/>
    <property type="evidence" value="ECO:0007669"/>
    <property type="project" value="TreeGrafter"/>
</dbReference>
<evidence type="ECO:0000256" key="14">
    <source>
        <dbReference type="ARBA" id="ARBA00032370"/>
    </source>
</evidence>
<feature type="transmembrane region" description="Helical" evidence="17">
    <location>
        <begin position="353"/>
        <end position="371"/>
    </location>
</feature>
<dbReference type="GO" id="GO:0008955">
    <property type="term" value="F:peptidoglycan glycosyltransferase activity"/>
    <property type="evidence" value="ECO:0007669"/>
    <property type="project" value="UniProtKB-EC"/>
</dbReference>
<dbReference type="InterPro" id="IPR013437">
    <property type="entry name" value="FtsW"/>
</dbReference>
<proteinExistence type="predicted"/>
<keyword evidence="13" id="KW-0961">Cell wall biogenesis/degradation</keyword>
<feature type="transmembrane region" description="Helical" evidence="17">
    <location>
        <begin position="322"/>
        <end position="341"/>
    </location>
</feature>
<gene>
    <name evidence="18" type="ORF">MGWOODY_XGa2431</name>
</gene>
<dbReference type="PANTHER" id="PTHR30474:SF2">
    <property type="entry name" value="PEPTIDOGLYCAN GLYCOSYLTRANSFERASE FTSW-RELATED"/>
    <property type="match status" value="1"/>
</dbReference>
<evidence type="ECO:0000256" key="2">
    <source>
        <dbReference type="ARBA" id="ARBA00004752"/>
    </source>
</evidence>
<evidence type="ECO:0000256" key="3">
    <source>
        <dbReference type="ARBA" id="ARBA00022475"/>
    </source>
</evidence>
<keyword evidence="9" id="KW-0573">Peptidoglycan synthesis</keyword>
<dbReference type="InterPro" id="IPR001182">
    <property type="entry name" value="FtsW/RodA"/>
</dbReference>
<dbReference type="PANTHER" id="PTHR30474">
    <property type="entry name" value="CELL CYCLE PROTEIN"/>
    <property type="match status" value="1"/>
</dbReference>
<sequence length="383" mass="41327">MSITLTVDQKSPRSQIVMDRTLVLSVLSLLGFSAVMVFSATLGTHGSGSSVMPLLKHVFSITLGIVIAYLVSQIDMHIWQRSSRVLMVVGVVMLVLLLVPGLGREVNGSTRWFPIGPLQFQPSEIVKVLIVLYLADHCATRLPQLSTFSVNMIEPALVFSGIAVLLLLEPDYGCTAVILVTVLGMLFLSGIRLIYFCGAFIAVLVAMSVLIFFNPNRLQRVLCFLDPFAEPYGCGYQLVQALIALGSGEWFGVGLGASVQKLFYLPEASNDFLVAVIGEELGLIGIAVLIVLYASLCWRAFRIADRAGRLGQIFQARVAQGVGLLLTLQVMVNLAVNLGVIPTKGLTLPLMSYGGSSMISCCFAIGLLLAVDRSNQRALGTKR</sequence>
<dbReference type="PROSITE" id="PS00428">
    <property type="entry name" value="FTSW_RODA_SPOVE"/>
    <property type="match status" value="1"/>
</dbReference>
<feature type="transmembrane region" description="Helical" evidence="17">
    <location>
        <begin position="21"/>
        <end position="42"/>
    </location>
</feature>
<organism evidence="18">
    <name type="scientific">hydrothermal vent metagenome</name>
    <dbReference type="NCBI Taxonomy" id="652676"/>
    <lineage>
        <taxon>unclassified sequences</taxon>
        <taxon>metagenomes</taxon>
        <taxon>ecological metagenomes</taxon>
    </lineage>
</organism>
<dbReference type="EC" id="2.4.99.28" evidence="15"/>
<keyword evidence="10 17" id="KW-1133">Transmembrane helix</keyword>
<feature type="transmembrane region" description="Helical" evidence="17">
    <location>
        <begin position="193"/>
        <end position="213"/>
    </location>
</feature>
<keyword evidence="12" id="KW-0131">Cell cycle</keyword>
<evidence type="ECO:0000256" key="7">
    <source>
        <dbReference type="ARBA" id="ARBA00022692"/>
    </source>
</evidence>
<keyword evidence="4 18" id="KW-0132">Cell division</keyword>
<dbReference type="GO" id="GO:0051301">
    <property type="term" value="P:cell division"/>
    <property type="evidence" value="ECO:0007669"/>
    <property type="project" value="UniProtKB-KW"/>
</dbReference>
<keyword evidence="11 17" id="KW-0472">Membrane</keyword>
<keyword evidence="6" id="KW-0808">Transferase</keyword>
<evidence type="ECO:0000256" key="16">
    <source>
        <dbReference type="ARBA" id="ARBA00049902"/>
    </source>
</evidence>
<evidence type="ECO:0000256" key="4">
    <source>
        <dbReference type="ARBA" id="ARBA00022618"/>
    </source>
</evidence>
<comment type="subcellular location">
    <subcellularLocation>
        <location evidence="1">Cell membrane</location>
        <topology evidence="1">Multi-pass membrane protein</topology>
    </subcellularLocation>
</comment>
<evidence type="ECO:0000256" key="1">
    <source>
        <dbReference type="ARBA" id="ARBA00004651"/>
    </source>
</evidence>
<dbReference type="AlphaFoldDB" id="A0A160TUS4"/>
<name>A0A160TUS4_9ZZZZ</name>
<evidence type="ECO:0000256" key="15">
    <source>
        <dbReference type="ARBA" id="ARBA00044770"/>
    </source>
</evidence>
<reference evidence="18" key="1">
    <citation type="submission" date="2015-10" db="EMBL/GenBank/DDBJ databases">
        <authorList>
            <person name="Gilbert D.G."/>
        </authorList>
    </citation>
    <scope>NUCLEOTIDE SEQUENCE</scope>
</reference>